<dbReference type="InterPro" id="IPR038883">
    <property type="entry name" value="AN11006-like"/>
</dbReference>
<dbReference type="Pfam" id="PF24864">
    <property type="entry name" value="DUF7730"/>
    <property type="match status" value="1"/>
</dbReference>
<dbReference type="RefSeq" id="XP_001940681.2">
    <property type="nucleotide sequence ID" value="XM_001940646.2"/>
</dbReference>
<dbReference type="PANTHER" id="PTHR42085:SF1">
    <property type="entry name" value="F-BOX DOMAIN-CONTAINING PROTEIN"/>
    <property type="match status" value="1"/>
</dbReference>
<dbReference type="AlphaFoldDB" id="A0A834VQY7"/>
<evidence type="ECO:0000256" key="1">
    <source>
        <dbReference type="SAM" id="MobiDB-lite"/>
    </source>
</evidence>
<evidence type="ECO:0000313" key="4">
    <source>
        <dbReference type="Proteomes" id="UP000245464"/>
    </source>
</evidence>
<gene>
    <name evidence="3" type="ORF">PtrM4_076900</name>
</gene>
<evidence type="ECO:0000313" key="3">
    <source>
        <dbReference type="EMBL" id="KAF7572785.1"/>
    </source>
</evidence>
<feature type="domain" description="DUF7730" evidence="2">
    <location>
        <begin position="81"/>
        <end position="145"/>
    </location>
</feature>
<sequence>MIDAPPLSPSRPARLRNPSHSAATMPPPRLPHAAQPDPSFSLLLSLPRELRDRVYQFALVSRAPFWWPGKAPELATIDHRNVNVALLRANKQVYTETVDILYSQNKFLFTHPSDLNIFRVVTPPASTNITSVLFRIREKDLRIWTAYLGSRKEDRSLRHDLPKLRSVWVFLRCGTVSLPPGLQPVPAGAAGVGAAAMTGHVQATHHTLGQLHHSIAQVLGQGGGQLNNMNHIPPPPPPPPQAPAIPFLQFAQGALGGLGGHVPHHHHHPLPPLQAGQHHAPPNLQLLAQQVHQAHVNHQLNIPPPPPPGVPPTIDPHHLYNSFLRFEREIGVESLCLNLRDVLYPGVPDPSFNYGHGKVSSTSSKSTSGSLNNKNNNSKLPTEIKIMAMFRIPRRELERLIATYPGELKVEKSTMDARTKFRKMHGVDVSLELTGYPSLVEMGMEMTGVDMD</sequence>
<dbReference type="GeneID" id="6348652"/>
<protein>
    <submittedName>
        <fullName evidence="3">PAT1 multi-domain protein</fullName>
    </submittedName>
</protein>
<feature type="compositionally biased region" description="Low complexity" evidence="1">
    <location>
        <begin position="10"/>
        <end position="19"/>
    </location>
</feature>
<feature type="region of interest" description="Disordered" evidence="1">
    <location>
        <begin position="355"/>
        <end position="378"/>
    </location>
</feature>
<dbReference type="KEGG" id="ptrr:6348652"/>
<evidence type="ECO:0000259" key="2">
    <source>
        <dbReference type="Pfam" id="PF24864"/>
    </source>
</evidence>
<name>A0A834VQY7_9PLEO</name>
<feature type="compositionally biased region" description="Low complexity" evidence="1">
    <location>
        <begin position="357"/>
        <end position="378"/>
    </location>
</feature>
<dbReference type="EMBL" id="NQIK02000003">
    <property type="protein sequence ID" value="KAF7572785.1"/>
    <property type="molecule type" value="Genomic_DNA"/>
</dbReference>
<proteinExistence type="predicted"/>
<dbReference type="Proteomes" id="UP000245464">
    <property type="component" value="Chromosome 3"/>
</dbReference>
<accession>A0A834VQY7</accession>
<comment type="caution">
    <text evidence="3">The sequence shown here is derived from an EMBL/GenBank/DDBJ whole genome shotgun (WGS) entry which is preliminary data.</text>
</comment>
<dbReference type="PANTHER" id="PTHR42085">
    <property type="entry name" value="F-BOX DOMAIN-CONTAINING PROTEIN"/>
    <property type="match status" value="1"/>
</dbReference>
<organism evidence="3 4">
    <name type="scientific">Pyrenophora tritici-repentis</name>
    <dbReference type="NCBI Taxonomy" id="45151"/>
    <lineage>
        <taxon>Eukaryota</taxon>
        <taxon>Fungi</taxon>
        <taxon>Dikarya</taxon>
        <taxon>Ascomycota</taxon>
        <taxon>Pezizomycotina</taxon>
        <taxon>Dothideomycetes</taxon>
        <taxon>Pleosporomycetidae</taxon>
        <taxon>Pleosporales</taxon>
        <taxon>Pleosporineae</taxon>
        <taxon>Pleosporaceae</taxon>
        <taxon>Pyrenophora</taxon>
    </lineage>
</organism>
<reference evidence="3 4" key="1">
    <citation type="journal article" date="2018" name="BMC Genomics">
        <title>Comparative genomics of the wheat fungal pathogen Pyrenophora tritici-repentis reveals chromosomal variations and genome plasticity.</title>
        <authorList>
            <person name="Moolhuijzen P."/>
            <person name="See P.T."/>
            <person name="Hane J.K."/>
            <person name="Shi G."/>
            <person name="Liu Z."/>
            <person name="Oliver R.P."/>
            <person name="Moffat C.S."/>
        </authorList>
    </citation>
    <scope>NUCLEOTIDE SEQUENCE [LARGE SCALE GENOMIC DNA]</scope>
    <source>
        <strain evidence="3">M4</strain>
    </source>
</reference>
<feature type="region of interest" description="Disordered" evidence="1">
    <location>
        <begin position="1"/>
        <end position="34"/>
    </location>
</feature>
<dbReference type="InterPro" id="IPR056632">
    <property type="entry name" value="DUF7730"/>
</dbReference>